<gene>
    <name evidence="8" type="ORF">SAMN05216361_2982</name>
</gene>
<feature type="domain" description="ABC transmembrane type-2" evidence="7">
    <location>
        <begin position="34"/>
        <end position="258"/>
    </location>
</feature>
<feature type="transmembrane region" description="Helical" evidence="6">
    <location>
        <begin position="112"/>
        <end position="135"/>
    </location>
</feature>
<comment type="similarity">
    <text evidence="2 6">Belongs to the ABC-2 integral membrane protein family.</text>
</comment>
<proteinExistence type="inferred from homology"/>
<feature type="transmembrane region" description="Helical" evidence="6">
    <location>
        <begin position="147"/>
        <end position="172"/>
    </location>
</feature>
<evidence type="ECO:0000256" key="1">
    <source>
        <dbReference type="ARBA" id="ARBA00004141"/>
    </source>
</evidence>
<evidence type="ECO:0000256" key="3">
    <source>
        <dbReference type="ARBA" id="ARBA00022692"/>
    </source>
</evidence>
<feature type="transmembrane region" description="Helical" evidence="6">
    <location>
        <begin position="35"/>
        <end position="57"/>
    </location>
</feature>
<dbReference type="InterPro" id="IPR047817">
    <property type="entry name" value="ABC2_TM_bact-type"/>
</dbReference>
<name>A0A1M5MC97_9ALTE</name>
<reference evidence="9" key="1">
    <citation type="submission" date="2016-11" db="EMBL/GenBank/DDBJ databases">
        <authorList>
            <person name="Varghese N."/>
            <person name="Submissions S."/>
        </authorList>
    </citation>
    <scope>NUCLEOTIDE SEQUENCE [LARGE SCALE GENOMIC DNA]</scope>
    <source>
        <strain evidence="9">CGMCC 1.8995</strain>
    </source>
</reference>
<keyword evidence="6" id="KW-0813">Transport</keyword>
<organism evidence="8 9">
    <name type="scientific">Marisediminitalea aggregata</name>
    <dbReference type="NCBI Taxonomy" id="634436"/>
    <lineage>
        <taxon>Bacteria</taxon>
        <taxon>Pseudomonadati</taxon>
        <taxon>Pseudomonadota</taxon>
        <taxon>Gammaproteobacteria</taxon>
        <taxon>Alteromonadales</taxon>
        <taxon>Alteromonadaceae</taxon>
        <taxon>Marisediminitalea</taxon>
    </lineage>
</organism>
<keyword evidence="5 6" id="KW-0472">Membrane</keyword>
<dbReference type="PANTHER" id="PTHR43229">
    <property type="entry name" value="NODULATION PROTEIN J"/>
    <property type="match status" value="1"/>
</dbReference>
<keyword evidence="6" id="KW-1003">Cell membrane</keyword>
<dbReference type="Pfam" id="PF01061">
    <property type="entry name" value="ABC2_membrane"/>
    <property type="match status" value="1"/>
</dbReference>
<feature type="transmembrane region" description="Helical" evidence="6">
    <location>
        <begin position="69"/>
        <end position="91"/>
    </location>
</feature>
<dbReference type="PIRSF" id="PIRSF006648">
    <property type="entry name" value="DrrB"/>
    <property type="match status" value="1"/>
</dbReference>
<dbReference type="InterPro" id="IPR013525">
    <property type="entry name" value="ABC2_TM"/>
</dbReference>
<sequence>MSQFQPIPLSLSKRWQILMLETQTELLKTFRSPAFVIPSLAFPVMFYVFFGLLFNAIGGNPGNAAKYMMATYAVFGAIGPALFSFGADVATDKDKGILSLKLVSPMPVSSYFAARIATAMLFALLIILSLFALGAVFGDVVMTRSQWVLTLVVVLAGTLPFCAIGLFIGLSVSAKAAPAVVNVIYLPMAFLSGLWVPIHLFPNSMEMLANAFPAYHLAQLALLVQGNHAGSPWYLHAGALLAFTLVFLVLSVRQFKRVDNRG</sequence>
<evidence type="ECO:0000256" key="5">
    <source>
        <dbReference type="ARBA" id="ARBA00023136"/>
    </source>
</evidence>
<dbReference type="Proteomes" id="UP000184520">
    <property type="component" value="Unassembled WGS sequence"/>
</dbReference>
<dbReference type="GO" id="GO:0140359">
    <property type="term" value="F:ABC-type transporter activity"/>
    <property type="evidence" value="ECO:0007669"/>
    <property type="project" value="InterPro"/>
</dbReference>
<dbReference type="PANTHER" id="PTHR43229:SF3">
    <property type="entry name" value="ABC-TYPE MULTIDRUG TRANSPORT SYSTEM, PERMEASE COMPONENT"/>
    <property type="match status" value="1"/>
</dbReference>
<dbReference type="RefSeq" id="WP_245819215.1">
    <property type="nucleotide sequence ID" value="NZ_FQWD01000004.1"/>
</dbReference>
<accession>A0A1M5MC97</accession>
<feature type="transmembrane region" description="Helical" evidence="6">
    <location>
        <begin position="179"/>
        <end position="198"/>
    </location>
</feature>
<evidence type="ECO:0000259" key="7">
    <source>
        <dbReference type="PROSITE" id="PS51012"/>
    </source>
</evidence>
<evidence type="ECO:0000313" key="9">
    <source>
        <dbReference type="Proteomes" id="UP000184520"/>
    </source>
</evidence>
<keyword evidence="4 6" id="KW-1133">Transmembrane helix</keyword>
<dbReference type="InterPro" id="IPR000412">
    <property type="entry name" value="ABC_2_transport"/>
</dbReference>
<keyword evidence="3 6" id="KW-0812">Transmembrane</keyword>
<protein>
    <recommendedName>
        <fullName evidence="6">Transport permease protein</fullName>
    </recommendedName>
</protein>
<dbReference type="PROSITE" id="PS51012">
    <property type="entry name" value="ABC_TM2"/>
    <property type="match status" value="1"/>
</dbReference>
<evidence type="ECO:0000256" key="6">
    <source>
        <dbReference type="RuleBase" id="RU361157"/>
    </source>
</evidence>
<dbReference type="AlphaFoldDB" id="A0A1M5MC97"/>
<feature type="transmembrane region" description="Helical" evidence="6">
    <location>
        <begin position="233"/>
        <end position="252"/>
    </location>
</feature>
<evidence type="ECO:0000256" key="4">
    <source>
        <dbReference type="ARBA" id="ARBA00022989"/>
    </source>
</evidence>
<dbReference type="GO" id="GO:0043190">
    <property type="term" value="C:ATP-binding cassette (ABC) transporter complex"/>
    <property type="evidence" value="ECO:0007669"/>
    <property type="project" value="InterPro"/>
</dbReference>
<dbReference type="STRING" id="634436.SAMN05216361_2982"/>
<dbReference type="InterPro" id="IPR051784">
    <property type="entry name" value="Nod_factor_ABC_transporter"/>
</dbReference>
<evidence type="ECO:0000256" key="2">
    <source>
        <dbReference type="ARBA" id="ARBA00007783"/>
    </source>
</evidence>
<dbReference type="EMBL" id="FQWD01000004">
    <property type="protein sequence ID" value="SHG74984.1"/>
    <property type="molecule type" value="Genomic_DNA"/>
</dbReference>
<comment type="subcellular location">
    <subcellularLocation>
        <location evidence="6">Cell inner membrane</location>
        <topology evidence="6">Multi-pass membrane protein</topology>
    </subcellularLocation>
    <subcellularLocation>
        <location evidence="1">Membrane</location>
        <topology evidence="1">Multi-pass membrane protein</topology>
    </subcellularLocation>
</comment>
<keyword evidence="9" id="KW-1185">Reference proteome</keyword>
<evidence type="ECO:0000313" key="8">
    <source>
        <dbReference type="EMBL" id="SHG74984.1"/>
    </source>
</evidence>